<dbReference type="EMBL" id="JAUSYA010000001">
    <property type="protein sequence ID" value="MDQ0687337.1"/>
    <property type="molecule type" value="Genomic_DNA"/>
</dbReference>
<comment type="caution">
    <text evidence="1">The sequence shown here is derived from an EMBL/GenBank/DDBJ whole genome shotgun (WGS) entry which is preliminary data.</text>
</comment>
<keyword evidence="2" id="KW-1185">Reference proteome</keyword>
<dbReference type="Proteomes" id="UP001243364">
    <property type="component" value="Unassembled WGS sequence"/>
</dbReference>
<evidence type="ECO:0000313" key="1">
    <source>
        <dbReference type="EMBL" id="MDQ0687337.1"/>
    </source>
</evidence>
<evidence type="ECO:0000313" key="2">
    <source>
        <dbReference type="Proteomes" id="UP001243364"/>
    </source>
</evidence>
<dbReference type="RefSeq" id="WP_307047293.1">
    <property type="nucleotide sequence ID" value="NZ_JAUSYA010000001.1"/>
</dbReference>
<name>A0ABU0Q9J5_STRAH</name>
<proteinExistence type="predicted"/>
<gene>
    <name evidence="1" type="ORF">QFZ56_006300</name>
</gene>
<reference evidence="1 2" key="1">
    <citation type="submission" date="2023-07" db="EMBL/GenBank/DDBJ databases">
        <title>Comparative genomics of wheat-associated soil bacteria to identify genetic determinants of phenazine resistance.</title>
        <authorList>
            <person name="Mouncey N."/>
        </authorList>
    </citation>
    <scope>NUCLEOTIDE SEQUENCE [LARGE SCALE GENOMIC DNA]</scope>
    <source>
        <strain evidence="1 2">W4I19-2</strain>
    </source>
</reference>
<accession>A0ABU0Q9J5</accession>
<organism evidence="1 2">
    <name type="scientific">Streptomyces achromogenes</name>
    <dbReference type="NCBI Taxonomy" id="67255"/>
    <lineage>
        <taxon>Bacteria</taxon>
        <taxon>Bacillati</taxon>
        <taxon>Actinomycetota</taxon>
        <taxon>Actinomycetes</taxon>
        <taxon>Kitasatosporales</taxon>
        <taxon>Streptomycetaceae</taxon>
        <taxon>Streptomyces</taxon>
    </lineage>
</organism>
<protein>
    <submittedName>
        <fullName evidence="1">Uncharacterized protein</fullName>
    </submittedName>
</protein>
<sequence>MALELTAAGESEILAAALRTYLSETRFAFTGLTGKEATLCITRAVAGWAKASGWRSRWEAPMRYIDPPRQMNGGCRIYWSPPWSAYLDLRLVRKEGPPVAVEIDREDDSTAVDKLRDEALRGRPALWIRWHGALRAELPAGVARLHLPTRSSRSPVRCSLTPVTSAAAIALGEAVTPEVRADALHRDQQRIAEEKHAAALPRGLGPIRC</sequence>